<dbReference type="InterPro" id="IPR017441">
    <property type="entry name" value="Protein_kinase_ATP_BS"/>
</dbReference>
<reference evidence="10 11" key="1">
    <citation type="submission" date="2018-03" db="EMBL/GenBank/DDBJ databases">
        <title>Comparative genomics illustrates the genes involved in a hyperalkaliphilic mechanisms of Serpentinomonas isolated from highly-alkaline calcium-rich serpentinized springs.</title>
        <authorList>
            <person name="Suzuki S."/>
            <person name="Ishii S."/>
            <person name="Walworth N."/>
            <person name="Bird L."/>
            <person name="Kuenen J.G."/>
            <person name="Nealson K.H."/>
        </authorList>
    </citation>
    <scope>NUCLEOTIDE SEQUENCE [LARGE SCALE GENOMIC DNA]</scope>
    <source>
        <strain evidence="10 11">P1</strain>
    </source>
</reference>
<dbReference type="InterPro" id="IPR011009">
    <property type="entry name" value="Kinase-like_dom_sf"/>
</dbReference>
<dbReference type="SMART" id="SM00219">
    <property type="entry name" value="TyrKc"/>
    <property type="match status" value="1"/>
</dbReference>
<dbReference type="InterPro" id="IPR008266">
    <property type="entry name" value="Tyr_kinase_AS"/>
</dbReference>
<dbReference type="InterPro" id="IPR025493">
    <property type="entry name" value="DUF4384"/>
</dbReference>
<dbReference type="InterPro" id="IPR050660">
    <property type="entry name" value="NEK_Ser/Thr_kinase"/>
</dbReference>
<dbReference type="Gene3D" id="1.10.510.10">
    <property type="entry name" value="Transferase(Phosphotransferase) domain 1"/>
    <property type="match status" value="1"/>
</dbReference>
<evidence type="ECO:0000256" key="5">
    <source>
        <dbReference type="ARBA" id="ARBA00022777"/>
    </source>
</evidence>
<evidence type="ECO:0000256" key="3">
    <source>
        <dbReference type="ARBA" id="ARBA00022679"/>
    </source>
</evidence>
<feature type="compositionally biased region" description="Low complexity" evidence="8">
    <location>
        <begin position="426"/>
        <end position="439"/>
    </location>
</feature>
<keyword evidence="5 10" id="KW-0418">Kinase</keyword>
<dbReference type="RefSeq" id="WP_105747999.1">
    <property type="nucleotide sequence ID" value="NZ_PVLQ01000027.1"/>
</dbReference>
<evidence type="ECO:0000256" key="8">
    <source>
        <dbReference type="SAM" id="MobiDB-lite"/>
    </source>
</evidence>
<dbReference type="PANTHER" id="PTHR43671">
    <property type="entry name" value="SERINE/THREONINE-PROTEIN KINASE NEK"/>
    <property type="match status" value="1"/>
</dbReference>
<dbReference type="Pfam" id="PF00069">
    <property type="entry name" value="Pkinase"/>
    <property type="match status" value="1"/>
</dbReference>
<accession>A0A2S9K510</accession>
<organism evidence="10 11">
    <name type="scientific">Malikia granosa</name>
    <dbReference type="NCBI Taxonomy" id="263067"/>
    <lineage>
        <taxon>Bacteria</taxon>
        <taxon>Pseudomonadati</taxon>
        <taxon>Pseudomonadota</taxon>
        <taxon>Betaproteobacteria</taxon>
        <taxon>Burkholderiales</taxon>
        <taxon>Comamonadaceae</taxon>
        <taxon>Malikia</taxon>
    </lineage>
</organism>
<evidence type="ECO:0000259" key="9">
    <source>
        <dbReference type="PROSITE" id="PS50011"/>
    </source>
</evidence>
<gene>
    <name evidence="10" type="ORF">C6P64_07790</name>
</gene>
<dbReference type="GO" id="GO:0005524">
    <property type="term" value="F:ATP binding"/>
    <property type="evidence" value="ECO:0007669"/>
    <property type="project" value="UniProtKB-UniRule"/>
</dbReference>
<keyword evidence="4 7" id="KW-0547">Nucleotide-binding</keyword>
<keyword evidence="10" id="KW-0723">Serine/threonine-protein kinase</keyword>
<dbReference type="PROSITE" id="PS00109">
    <property type="entry name" value="PROTEIN_KINASE_TYR"/>
    <property type="match status" value="1"/>
</dbReference>
<dbReference type="InterPro" id="IPR020635">
    <property type="entry name" value="Tyr_kinase_cat_dom"/>
</dbReference>
<feature type="binding site" evidence="7">
    <location>
        <position position="72"/>
    </location>
    <ligand>
        <name>ATP</name>
        <dbReference type="ChEBI" id="CHEBI:30616"/>
    </ligand>
</feature>
<proteinExistence type="inferred from homology"/>
<dbReference type="PROSITE" id="PS00107">
    <property type="entry name" value="PROTEIN_KINASE_ATP"/>
    <property type="match status" value="1"/>
</dbReference>
<dbReference type="Proteomes" id="UP000238589">
    <property type="component" value="Unassembled WGS sequence"/>
</dbReference>
<dbReference type="OrthoDB" id="9801841at2"/>
<comment type="similarity">
    <text evidence="1">Belongs to the protein kinase superfamily. NEK Ser/Thr protein kinase family. NIMA subfamily.</text>
</comment>
<evidence type="ECO:0000256" key="1">
    <source>
        <dbReference type="ARBA" id="ARBA00010886"/>
    </source>
</evidence>
<name>A0A2S9K510_9BURK</name>
<keyword evidence="3" id="KW-0808">Transferase</keyword>
<dbReference type="GO" id="GO:0004713">
    <property type="term" value="F:protein tyrosine kinase activity"/>
    <property type="evidence" value="ECO:0007669"/>
    <property type="project" value="InterPro"/>
</dbReference>
<dbReference type="SUPFAM" id="SSF56112">
    <property type="entry name" value="Protein kinase-like (PK-like)"/>
    <property type="match status" value="1"/>
</dbReference>
<dbReference type="EMBL" id="PVLQ01000027">
    <property type="protein sequence ID" value="PRD65475.1"/>
    <property type="molecule type" value="Genomic_DNA"/>
</dbReference>
<evidence type="ECO:0000256" key="6">
    <source>
        <dbReference type="ARBA" id="ARBA00022840"/>
    </source>
</evidence>
<keyword evidence="6 7" id="KW-0067">ATP-binding</keyword>
<dbReference type="AlphaFoldDB" id="A0A2S9K510"/>
<dbReference type="EC" id="2.7.11.1" evidence="2"/>
<dbReference type="InterPro" id="IPR000719">
    <property type="entry name" value="Prot_kinase_dom"/>
</dbReference>
<comment type="caution">
    <text evidence="10">The sequence shown here is derived from an EMBL/GenBank/DDBJ whole genome shotgun (WGS) entry which is preliminary data.</text>
</comment>
<evidence type="ECO:0000256" key="7">
    <source>
        <dbReference type="PROSITE-ProRule" id="PRU10141"/>
    </source>
</evidence>
<protein>
    <recommendedName>
        <fullName evidence="2">non-specific serine/threonine protein kinase</fullName>
        <ecNumber evidence="2">2.7.11.1</ecNumber>
    </recommendedName>
</protein>
<feature type="region of interest" description="Disordered" evidence="8">
    <location>
        <begin position="322"/>
        <end position="378"/>
    </location>
</feature>
<evidence type="ECO:0000313" key="10">
    <source>
        <dbReference type="EMBL" id="PRD65475.1"/>
    </source>
</evidence>
<keyword evidence="11" id="KW-1185">Reference proteome</keyword>
<dbReference type="Pfam" id="PF14326">
    <property type="entry name" value="DUF4384"/>
    <property type="match status" value="1"/>
</dbReference>
<evidence type="ECO:0000313" key="11">
    <source>
        <dbReference type="Proteomes" id="UP000238589"/>
    </source>
</evidence>
<dbReference type="GO" id="GO:0004674">
    <property type="term" value="F:protein serine/threonine kinase activity"/>
    <property type="evidence" value="ECO:0007669"/>
    <property type="project" value="UniProtKB-KW"/>
</dbReference>
<evidence type="ECO:0000256" key="4">
    <source>
        <dbReference type="ARBA" id="ARBA00022741"/>
    </source>
</evidence>
<dbReference type="CDD" id="cd14014">
    <property type="entry name" value="STKc_PknB_like"/>
    <property type="match status" value="1"/>
</dbReference>
<dbReference type="PROSITE" id="PS50011">
    <property type="entry name" value="PROTEIN_KINASE_DOM"/>
    <property type="match status" value="1"/>
</dbReference>
<feature type="domain" description="Protein kinase" evidence="9">
    <location>
        <begin position="43"/>
        <end position="319"/>
    </location>
</feature>
<feature type="compositionally biased region" description="Low complexity" evidence="8">
    <location>
        <begin position="322"/>
        <end position="361"/>
    </location>
</feature>
<feature type="region of interest" description="Disordered" evidence="8">
    <location>
        <begin position="425"/>
        <end position="450"/>
    </location>
</feature>
<dbReference type="PANTHER" id="PTHR43671:SF13">
    <property type="entry name" value="SERINE_THREONINE-PROTEIN KINASE NEK2"/>
    <property type="match status" value="1"/>
</dbReference>
<evidence type="ECO:0000256" key="2">
    <source>
        <dbReference type="ARBA" id="ARBA00012513"/>
    </source>
</evidence>
<sequence>MSTRSSPPLPRDEQTIVLGGQAAAQGPDSPHDLLPNGTRLHEFEITGLIGEGGFGVVYQAYDHLLLRRVALKEYLPAALAAHGHDQSVVLRSQRHADSYAKGLESFVNEARLLARFDHPALVKVHRFWQANDTAYLVMPYYEGPTLKAAVQAMADPPDEAWLRDLLEPLLDALELLHRQDCLHRDIAPDNILLPEIGHPVLLDFGAARRVIGDMGQALTVMLKPGYAPIEQFAEMPGIRQGPWTDLYALGAVLHWIITGQTPPPAVGRMLRAPYEALTVRVAGRYSEALLHGIDRCLALKGEDRPQSVAQLRALLEPAASASASASATPAPAQAPASPETTTAPPAPASALPQAQTLAPRQAPEPTPTPAPATTSRLDTHWRQHRRGYRAAALASVAVVASSLLLGWLLDAPELPALQAANLGQPTATAQAKPAESAASPQPPATDPVAMTPPAVSLEAAWQTVLAAASPDFGLSVSGLKNPLQVGRDSLSLDLLSQRDGWLHLLLWDRANGQLGLLLPNALDPAPQIQAGQPLRLPRPGWQYQADLPAGDWEILLLVSESQRDFTDLGWTRNGIMFAASRERIEQALASARSGQLALAGRPDCPPGAPCPAGYGALRLGLRETEAR</sequence>